<dbReference type="NCBIfam" id="TIGR04275">
    <property type="entry name" value="beta_prop_Msarc"/>
    <property type="match status" value="5"/>
</dbReference>
<evidence type="ECO:0000313" key="3">
    <source>
        <dbReference type="EMBL" id="NQS78311.1"/>
    </source>
</evidence>
<dbReference type="PANTHER" id="PTHR36842">
    <property type="entry name" value="PROTEIN TOLB HOMOLOG"/>
    <property type="match status" value="1"/>
</dbReference>
<dbReference type="Gene3D" id="2.120.10.30">
    <property type="entry name" value="TolB, C-terminal domain"/>
    <property type="match status" value="1"/>
</dbReference>
<dbReference type="InterPro" id="IPR011042">
    <property type="entry name" value="6-blade_b-propeller_TolB-like"/>
</dbReference>
<sequence length="533" mass="58960">MKNGMTKICRIAGLFLLIAAISMIAQGIQPGSTGNVSSVDGWNPAFSMATQTGDNISNLQVVQVTNQTGEQVSPRISGNWIVWIGFENESDGGGLYLYDIANRSEKRILDCSPFWTFPEISDNWIGWVENQNNSVCVYDILNDTTVQVTSLHAMLLWMGRPSEYAIFDYMPTLSMSNNGVVWQDSLNGNMNIFYFNLSSWDEEQITTSPADQISPSTSGNLIVWLEKTKEGYENVFLHNLTSGERRRVTDYPAVREYPRVSGDHIVWAELRDTNYDICCYNISSGNTTWITNDSVNQIWPDISGDFIVWTDNRSGNIEIYVYDLSTQIETQIINDNAFPTPPQISANQIVWSDNCTGNSEIYLCTLENKSKTAPQIYTVQLNSIPQGADVYVNNVPWGRTPSTLSFDRPGSCHIKFVKKGFRPYMATLGISASMTYVVNLEQEVPAGPSAPHYDIAGIPPIDITVDSVPRGANVSIGGAHYGTTLITVADLPASDYPIEVTLEGYQPNSTTMKPSGLANVVNVTLNPEMNGMD</sequence>
<dbReference type="EMBL" id="JABMJE010000074">
    <property type="protein sequence ID" value="NQS78311.1"/>
    <property type="molecule type" value="Genomic_DNA"/>
</dbReference>
<dbReference type="RefSeq" id="WP_014867009.1">
    <property type="nucleotide sequence ID" value="NZ_DAIMMY010000012.1"/>
</dbReference>
<dbReference type="Pfam" id="PF08308">
    <property type="entry name" value="PEGA"/>
    <property type="match status" value="2"/>
</dbReference>
<proteinExistence type="predicted"/>
<reference evidence="3" key="1">
    <citation type="submission" date="2020-05" db="EMBL/GenBank/DDBJ databases">
        <title>The first insight into the ecology of ammonia-tolerant syntrophic propionate oxidizing bacteria.</title>
        <authorList>
            <person name="Singh A."/>
            <person name="Schnurer A."/>
            <person name="Westerholm M."/>
        </authorList>
    </citation>
    <scope>NUCLEOTIDE SEQUENCE</scope>
    <source>
        <strain evidence="3">MAG54</strain>
    </source>
</reference>
<dbReference type="Proteomes" id="UP000737555">
    <property type="component" value="Unassembled WGS sequence"/>
</dbReference>
<dbReference type="GeneID" id="13355625"/>
<dbReference type="SUPFAM" id="SSF69304">
    <property type="entry name" value="Tricorn protease N-terminal domain"/>
    <property type="match status" value="1"/>
</dbReference>
<dbReference type="InterPro" id="IPR027618">
    <property type="entry name" value="Beta_prop_Msarc"/>
</dbReference>
<protein>
    <submittedName>
        <fullName evidence="3">PEGA domain-containing protein</fullName>
    </submittedName>
</protein>
<feature type="domain" description="PEGA" evidence="1">
    <location>
        <begin position="377"/>
        <end position="441"/>
    </location>
</feature>
<accession>A0A7K4C6M5</accession>
<comment type="caution">
    <text evidence="3">The sequence shown here is derived from an EMBL/GenBank/DDBJ whole genome shotgun (WGS) entry which is preliminary data.</text>
</comment>
<evidence type="ECO:0000259" key="1">
    <source>
        <dbReference type="Pfam" id="PF08308"/>
    </source>
</evidence>
<feature type="domain" description="PEGA" evidence="1">
    <location>
        <begin position="462"/>
        <end position="526"/>
    </location>
</feature>
<organism evidence="3 4">
    <name type="scientific">Methanoculleus bourgensis</name>
    <dbReference type="NCBI Taxonomy" id="83986"/>
    <lineage>
        <taxon>Archaea</taxon>
        <taxon>Methanobacteriati</taxon>
        <taxon>Methanobacteriota</taxon>
        <taxon>Stenosarchaea group</taxon>
        <taxon>Methanomicrobia</taxon>
        <taxon>Methanomicrobiales</taxon>
        <taxon>Methanomicrobiaceae</taxon>
        <taxon>Methanoculleus</taxon>
    </lineage>
</organism>
<dbReference type="AlphaFoldDB" id="A0A7K4C6M5"/>
<dbReference type="Pfam" id="PF16472">
    <property type="entry name" value="DUF5050"/>
    <property type="match status" value="1"/>
</dbReference>
<dbReference type="InterPro" id="IPR032485">
    <property type="entry name" value="LRP1-like_beta_prop"/>
</dbReference>
<evidence type="ECO:0000313" key="4">
    <source>
        <dbReference type="Proteomes" id="UP000737555"/>
    </source>
</evidence>
<feature type="domain" description="Prolow-density lipoprotein receptor-related protein 1-like beta-propeller" evidence="2">
    <location>
        <begin position="83"/>
        <end position="336"/>
    </location>
</feature>
<dbReference type="PANTHER" id="PTHR36842:SF1">
    <property type="entry name" value="PROTEIN TOLB"/>
    <property type="match status" value="1"/>
</dbReference>
<gene>
    <name evidence="3" type="ORF">HQQ74_06340</name>
</gene>
<name>A0A7K4C6M5_9EURY</name>
<dbReference type="SUPFAM" id="SSF69322">
    <property type="entry name" value="Tricorn protease domain 2"/>
    <property type="match status" value="1"/>
</dbReference>
<dbReference type="InterPro" id="IPR013229">
    <property type="entry name" value="PEGA"/>
</dbReference>
<evidence type="ECO:0000259" key="2">
    <source>
        <dbReference type="Pfam" id="PF16472"/>
    </source>
</evidence>